<keyword evidence="5" id="KW-1185">Reference proteome</keyword>
<keyword evidence="2 3" id="KW-0732">Signal</keyword>
<dbReference type="PANTHER" id="PTHR33227:SF48">
    <property type="entry name" value="STIGMA-SPECIFIC STIG1-LIKE PROTEIN 4"/>
    <property type="match status" value="1"/>
</dbReference>
<dbReference type="EMBL" id="JAYMYR010000011">
    <property type="protein sequence ID" value="KAK7333475.1"/>
    <property type="molecule type" value="Genomic_DNA"/>
</dbReference>
<accession>A0AAN9LCF0</accession>
<gene>
    <name evidence="4" type="ORF">VNO80_30249</name>
</gene>
<dbReference type="Pfam" id="PF04885">
    <property type="entry name" value="Stig1"/>
    <property type="match status" value="1"/>
</dbReference>
<evidence type="ECO:0000256" key="1">
    <source>
        <dbReference type="ARBA" id="ARBA00006010"/>
    </source>
</evidence>
<proteinExistence type="inferred from homology"/>
<feature type="signal peptide" evidence="3">
    <location>
        <begin position="1"/>
        <end position="22"/>
    </location>
</feature>
<feature type="chain" id="PRO_5043043657" description="Stigma-specific Stig1 family protein" evidence="3">
    <location>
        <begin position="23"/>
        <end position="138"/>
    </location>
</feature>
<protein>
    <recommendedName>
        <fullName evidence="6">Stigma-specific Stig1 family protein</fullName>
    </recommendedName>
</protein>
<dbReference type="InterPro" id="IPR006969">
    <property type="entry name" value="Stig-like"/>
</dbReference>
<evidence type="ECO:0008006" key="6">
    <source>
        <dbReference type="Google" id="ProtNLM"/>
    </source>
</evidence>
<organism evidence="4 5">
    <name type="scientific">Phaseolus coccineus</name>
    <name type="common">Scarlet runner bean</name>
    <name type="synonym">Phaseolus multiflorus</name>
    <dbReference type="NCBI Taxonomy" id="3886"/>
    <lineage>
        <taxon>Eukaryota</taxon>
        <taxon>Viridiplantae</taxon>
        <taxon>Streptophyta</taxon>
        <taxon>Embryophyta</taxon>
        <taxon>Tracheophyta</taxon>
        <taxon>Spermatophyta</taxon>
        <taxon>Magnoliopsida</taxon>
        <taxon>eudicotyledons</taxon>
        <taxon>Gunneridae</taxon>
        <taxon>Pentapetalae</taxon>
        <taxon>rosids</taxon>
        <taxon>fabids</taxon>
        <taxon>Fabales</taxon>
        <taxon>Fabaceae</taxon>
        <taxon>Papilionoideae</taxon>
        <taxon>50 kb inversion clade</taxon>
        <taxon>NPAAA clade</taxon>
        <taxon>indigoferoid/millettioid clade</taxon>
        <taxon>Phaseoleae</taxon>
        <taxon>Phaseolus</taxon>
    </lineage>
</organism>
<dbReference type="PANTHER" id="PTHR33227">
    <property type="entry name" value="STIGMA-SPECIFIC STIG1-LIKE PROTEIN 3"/>
    <property type="match status" value="1"/>
</dbReference>
<sequence length="138" mass="15076">MSLNFLASAAFLILLVLIPMEGKSTLNILYQNGSTSVPSTTSAWVKNNARGGGSGCGRRPWVCREGEFPRRSLCCRNRCVNVSSDKNNCGLCGIRCPFNWQCCRGLCRNINFSSSNCGKCGHRCPYRVLCSFGVCGYA</sequence>
<evidence type="ECO:0000313" key="5">
    <source>
        <dbReference type="Proteomes" id="UP001374584"/>
    </source>
</evidence>
<comment type="similarity">
    <text evidence="1">Belongs to the STIG1 family.</text>
</comment>
<comment type="caution">
    <text evidence="4">The sequence shown here is derived from an EMBL/GenBank/DDBJ whole genome shotgun (WGS) entry which is preliminary data.</text>
</comment>
<reference evidence="4 5" key="1">
    <citation type="submission" date="2024-01" db="EMBL/GenBank/DDBJ databases">
        <title>The genomes of 5 underutilized Papilionoideae crops provide insights into root nodulation and disease resistanc.</title>
        <authorList>
            <person name="Jiang F."/>
        </authorList>
    </citation>
    <scope>NUCLEOTIDE SEQUENCE [LARGE SCALE GENOMIC DNA]</scope>
    <source>
        <strain evidence="4">JINMINGXINNONG_FW02</strain>
        <tissue evidence="4">Leaves</tissue>
    </source>
</reference>
<evidence type="ECO:0000256" key="3">
    <source>
        <dbReference type="SAM" id="SignalP"/>
    </source>
</evidence>
<evidence type="ECO:0000313" key="4">
    <source>
        <dbReference type="EMBL" id="KAK7333475.1"/>
    </source>
</evidence>
<dbReference type="Proteomes" id="UP001374584">
    <property type="component" value="Unassembled WGS sequence"/>
</dbReference>
<evidence type="ECO:0000256" key="2">
    <source>
        <dbReference type="ARBA" id="ARBA00022729"/>
    </source>
</evidence>
<name>A0AAN9LCF0_PHACN</name>
<dbReference type="AlphaFoldDB" id="A0AAN9LCF0"/>